<evidence type="ECO:0000259" key="1">
    <source>
        <dbReference type="Pfam" id="PF07045"/>
    </source>
</evidence>
<organism evidence="2 3">
    <name type="scientific">Cognatishimia activa</name>
    <dbReference type="NCBI Taxonomy" id="1715691"/>
    <lineage>
        <taxon>Bacteria</taxon>
        <taxon>Pseudomonadati</taxon>
        <taxon>Pseudomonadota</taxon>
        <taxon>Alphaproteobacteria</taxon>
        <taxon>Rhodobacterales</taxon>
        <taxon>Paracoccaceae</taxon>
        <taxon>Cognatishimia</taxon>
    </lineage>
</organism>
<protein>
    <submittedName>
        <fullName evidence="2">DUF1330 domain-containing protein</fullName>
    </submittedName>
</protein>
<dbReference type="Gene3D" id="3.30.70.100">
    <property type="match status" value="1"/>
</dbReference>
<dbReference type="SUPFAM" id="SSF54909">
    <property type="entry name" value="Dimeric alpha+beta barrel"/>
    <property type="match status" value="1"/>
</dbReference>
<reference evidence="2" key="1">
    <citation type="submission" date="2020-07" db="EMBL/GenBank/DDBJ databases">
        <title>Genome sequences of bacteria associated with the marine, planktonic diatom Thalassiosira profunda strain ECT2AJA-044.</title>
        <authorList>
            <person name="Gargas C.B."/>
            <person name="Roberts W.R."/>
            <person name="Alverson A.J."/>
        </authorList>
    </citation>
    <scope>NUCLEOTIDE SEQUENCE</scope>
    <source>
        <strain evidence="2">ECT2AJA-044</strain>
    </source>
</reference>
<dbReference type="KEGG" id="cact:HZ995_04230"/>
<gene>
    <name evidence="2" type="ORF">HZ995_04230</name>
</gene>
<dbReference type="InterPro" id="IPR010753">
    <property type="entry name" value="DUF1330"/>
</dbReference>
<evidence type="ECO:0000313" key="2">
    <source>
        <dbReference type="EMBL" id="QTN36735.1"/>
    </source>
</evidence>
<proteinExistence type="predicted"/>
<dbReference type="RefSeq" id="WP_209357433.1">
    <property type="nucleotide sequence ID" value="NZ_CP060010.1"/>
</dbReference>
<dbReference type="AlphaFoldDB" id="A0A975ER86"/>
<accession>A0A975ER86</accession>
<dbReference type="InterPro" id="IPR011008">
    <property type="entry name" value="Dimeric_a/b-barrel"/>
</dbReference>
<feature type="domain" description="DUF1330" evidence="1">
    <location>
        <begin position="2"/>
        <end position="93"/>
    </location>
</feature>
<dbReference type="Proteomes" id="UP000665026">
    <property type="component" value="Chromosome"/>
</dbReference>
<sequence>MTAHAIVTLSIKDPDTLAAYREKAGAALAKYKAEPLAVSQEAQIIEGDASAPDVTVILTFPDRDHALGWINDPELASTHALRQGAGTSNIILM</sequence>
<dbReference type="Pfam" id="PF07045">
    <property type="entry name" value="DUF1330"/>
    <property type="match status" value="1"/>
</dbReference>
<evidence type="ECO:0000313" key="3">
    <source>
        <dbReference type="Proteomes" id="UP000665026"/>
    </source>
</evidence>
<name>A0A975ER86_9RHOB</name>
<dbReference type="EMBL" id="CP060010">
    <property type="protein sequence ID" value="QTN36735.1"/>
    <property type="molecule type" value="Genomic_DNA"/>
</dbReference>